<gene>
    <name evidence="2" type="ORF">MTR67_026109</name>
</gene>
<evidence type="ECO:0000313" key="3">
    <source>
        <dbReference type="Proteomes" id="UP001234989"/>
    </source>
</evidence>
<name>A0AAF0TUH5_SOLVR</name>
<dbReference type="PANTHER" id="PTHR33710:SF54">
    <property type="entry name" value="NON-LTR RETROELEMENT REVERSE TRANSCRIPTASE"/>
    <property type="match status" value="1"/>
</dbReference>
<dbReference type="GO" id="GO:0003676">
    <property type="term" value="F:nucleic acid binding"/>
    <property type="evidence" value="ECO:0007669"/>
    <property type="project" value="InterPro"/>
</dbReference>
<dbReference type="SUPFAM" id="SSF53098">
    <property type="entry name" value="Ribonuclease H-like"/>
    <property type="match status" value="2"/>
</dbReference>
<dbReference type="EMBL" id="CP133617">
    <property type="protein sequence ID" value="WMV32724.1"/>
    <property type="molecule type" value="Genomic_DNA"/>
</dbReference>
<evidence type="ECO:0000259" key="1">
    <source>
        <dbReference type="PROSITE" id="PS50879"/>
    </source>
</evidence>
<evidence type="ECO:0000313" key="2">
    <source>
        <dbReference type="EMBL" id="WMV32724.1"/>
    </source>
</evidence>
<organism evidence="2 3">
    <name type="scientific">Solanum verrucosum</name>
    <dbReference type="NCBI Taxonomy" id="315347"/>
    <lineage>
        <taxon>Eukaryota</taxon>
        <taxon>Viridiplantae</taxon>
        <taxon>Streptophyta</taxon>
        <taxon>Embryophyta</taxon>
        <taxon>Tracheophyta</taxon>
        <taxon>Spermatophyta</taxon>
        <taxon>Magnoliopsida</taxon>
        <taxon>eudicotyledons</taxon>
        <taxon>Gunneridae</taxon>
        <taxon>Pentapetalae</taxon>
        <taxon>asterids</taxon>
        <taxon>lamiids</taxon>
        <taxon>Solanales</taxon>
        <taxon>Solanaceae</taxon>
        <taxon>Solanoideae</taxon>
        <taxon>Solaneae</taxon>
        <taxon>Solanum</taxon>
    </lineage>
</organism>
<keyword evidence="3" id="KW-1185">Reference proteome</keyword>
<accession>A0AAF0TUH5</accession>
<dbReference type="Proteomes" id="UP001234989">
    <property type="component" value="Chromosome 6"/>
</dbReference>
<protein>
    <recommendedName>
        <fullName evidence="1">RNase H type-1 domain-containing protein</fullName>
    </recommendedName>
</protein>
<dbReference type="InterPro" id="IPR002156">
    <property type="entry name" value="RNaseH_domain"/>
</dbReference>
<reference evidence="2" key="1">
    <citation type="submission" date="2023-08" db="EMBL/GenBank/DDBJ databases">
        <title>A de novo genome assembly of Solanum verrucosum Schlechtendal, a Mexican diploid species geographically isolated from the other diploid A-genome species in potato relatives.</title>
        <authorList>
            <person name="Hosaka K."/>
        </authorList>
    </citation>
    <scope>NUCLEOTIDE SEQUENCE</scope>
    <source>
        <tissue evidence="2">Young leaves</tissue>
    </source>
</reference>
<dbReference type="PROSITE" id="PS50879">
    <property type="entry name" value="RNASE_H_1"/>
    <property type="match status" value="1"/>
</dbReference>
<dbReference type="InterPro" id="IPR012337">
    <property type="entry name" value="RNaseH-like_sf"/>
</dbReference>
<dbReference type="InterPro" id="IPR044730">
    <property type="entry name" value="RNase_H-like_dom_plant"/>
</dbReference>
<dbReference type="Pfam" id="PF13456">
    <property type="entry name" value="RVT_3"/>
    <property type="match status" value="1"/>
</dbReference>
<dbReference type="Gene3D" id="3.60.10.10">
    <property type="entry name" value="Endonuclease/exonuclease/phosphatase"/>
    <property type="match status" value="2"/>
</dbReference>
<feature type="domain" description="RNase H type-1" evidence="1">
    <location>
        <begin position="888"/>
        <end position="979"/>
    </location>
</feature>
<sequence length="979" mass="113224">MVDDQQGMDITPLQAQYMNPPLNEPPDKRTEMCQMNKGPLIDEYAIDNSEDELDVDNHLSRTLMRMMTLRRMNNTLPVTLATLNCKTNSPSPLCMPSVYQAAETNKPWCSVGDYNVITSIEEKLGGVPYNMRKSLEFIVVIKACGLMDLGFSGHKFTWSNKRGIQHKIWKRLDKALVNDAWLEKMPQTTITHLPSVGYDHCPLLLELNANEEEHIKYFKFLNCWADHNKFLDIVKTCWQRNIEGNNMWKFHQKLKRLSNTLSSWSRKEFGDIFGKVREYEEKVRNAEENLINDQKETNRATLHELNAKYIKFLKLEDSIFKQKSQLQWFKEGDANTKYFHSLIRRRRKRLFIHKLIGDDGEWLQGEDNIAKAACDHFQNIFTGDKHGKHEVRVLSVRWIPPPNSTYKLNTDGSALNNPGKIGGGGILRDSNGTIVYAFAIPLGEGSNNQAETQYMTPRPNVPPDKWHNTCQTNTVPVIDEYVVDNFEDEVDVDNQSLQDPDDDDETCEVLIKAFSPHKNESIEDEIQQTKYQALYFQFLPMISTLIWNVGGINTQGVMERLKMLKNMHHISIMAILEPFSDIIHVQTLKHQLDMDNAMSNCNGKIWLFWNLDVDCIVIEEDEQHITCEIAHNELHTKFTNTFVYSKCKDRLRKPLWDRMLHHATTKTNSPWCTVGDFNVITSTDEKLGGVPYNMRKSLEFIAVIEACGLMDLGFSGQKFTWSNNSGSDHCPLLMEMNARRDDHIKYFKFLNYWADQPNFLDIVQACWDRELEGNNMWRFHQKIKRLACTLSAWSKGEFGDIFIKVNEYENRVKLAEELFIQTNTEENRTTLHELNADYIRFLKLEESILKQNTQLQWFKEGDSNTKYFHSLIRGRMRRLFIHRILREDDQWVKLNSDGSALSNPGRIGAGGILRDHTGEMVLAFATPLGEGPNNQAELEAAIFGITGSLELGYKNILLEVESQLLVDWIKIKPEPSMEH</sequence>
<dbReference type="Gene3D" id="3.30.420.10">
    <property type="entry name" value="Ribonuclease H-like superfamily/Ribonuclease H"/>
    <property type="match status" value="2"/>
</dbReference>
<dbReference type="InterPro" id="IPR036691">
    <property type="entry name" value="Endo/exonu/phosph_ase_sf"/>
</dbReference>
<dbReference type="InterPro" id="IPR036397">
    <property type="entry name" value="RNaseH_sf"/>
</dbReference>
<dbReference type="CDD" id="cd06222">
    <property type="entry name" value="RNase_H_like"/>
    <property type="match status" value="2"/>
</dbReference>
<dbReference type="SUPFAM" id="SSF56219">
    <property type="entry name" value="DNase I-like"/>
    <property type="match status" value="2"/>
</dbReference>
<dbReference type="GO" id="GO:0004523">
    <property type="term" value="F:RNA-DNA hybrid ribonuclease activity"/>
    <property type="evidence" value="ECO:0007669"/>
    <property type="project" value="InterPro"/>
</dbReference>
<dbReference type="AlphaFoldDB" id="A0AAF0TUH5"/>
<proteinExistence type="predicted"/>
<dbReference type="PANTHER" id="PTHR33710">
    <property type="entry name" value="BNAC02G09200D PROTEIN"/>
    <property type="match status" value="1"/>
</dbReference>